<dbReference type="EMBL" id="JYKN01001704">
    <property type="protein sequence ID" value="KKK19318.1"/>
    <property type="molecule type" value="Genomic_DNA"/>
</dbReference>
<evidence type="ECO:0008006" key="5">
    <source>
        <dbReference type="Google" id="ProtNLM"/>
    </source>
</evidence>
<dbReference type="Proteomes" id="UP000034947">
    <property type="component" value="Unassembled WGS sequence"/>
</dbReference>
<organism evidence="3 4">
    <name type="scientific">Aspergillus ochraceoroseus</name>
    <dbReference type="NCBI Taxonomy" id="138278"/>
    <lineage>
        <taxon>Eukaryota</taxon>
        <taxon>Fungi</taxon>
        <taxon>Dikarya</taxon>
        <taxon>Ascomycota</taxon>
        <taxon>Pezizomycotina</taxon>
        <taxon>Eurotiomycetes</taxon>
        <taxon>Eurotiomycetidae</taxon>
        <taxon>Eurotiales</taxon>
        <taxon>Aspergillaceae</taxon>
        <taxon>Aspergillus</taxon>
        <taxon>Aspergillus subgen. Nidulantes</taxon>
    </lineage>
</organism>
<sequence length="323" mass="35509">MPSHHAPSLLEATSSVSLKNGSRNEFVTNISPDWCSQHSVLGGYLNALILTATRKFVDQEFGQGRYPDPIHVFVQFLHMVSPGPVSISCKPLRTSSRQCVVQAELTGPQSPSDGSQVSATVCIVTFADLTKESGLTQETKPSVATPIPNRETECVRIDGPVVDATPIARKLHLVAPFSPDGLWGHRLGGHRRELWLSFRDGTKISSLLHLAFFADTVGSVYASFISEQAKLTETQPLQPPATHQAGFYSQYALSTLCLSLEFKKRPDPSTEWVLIRSNSTQVSEGRYDMNMEILDEAGDLLALSNHVVYVFNLRSRTKKASKI</sequence>
<keyword evidence="4" id="KW-1185">Reference proteome</keyword>
<protein>
    <recommendedName>
        <fullName evidence="5">Thioesterase family protein</fullName>
    </recommendedName>
</protein>
<gene>
    <name evidence="3" type="ORF">AOCH_005552</name>
</gene>
<dbReference type="PANTHER" id="PTHR38110:SF4">
    <property type="entry name" value="THIOESTERASE-LIKE SUPERFAMILY-DOMAIN-CONTAINING PROTEIN"/>
    <property type="match status" value="1"/>
</dbReference>
<evidence type="ECO:0000313" key="3">
    <source>
        <dbReference type="EMBL" id="KKK19318.1"/>
    </source>
</evidence>
<dbReference type="AlphaFoldDB" id="A0A0F8UIF3"/>
<feature type="domain" description="Acyl-CoA thioesterase-like N-terminal HotDog" evidence="1">
    <location>
        <begin position="31"/>
        <end position="124"/>
    </location>
</feature>
<accession>A0A0F8UIF3</accession>
<dbReference type="InterPro" id="IPR052389">
    <property type="entry name" value="Sec_Metab_Biosynth-Assoc"/>
</dbReference>
<evidence type="ECO:0000259" key="2">
    <source>
        <dbReference type="Pfam" id="PF20789"/>
    </source>
</evidence>
<dbReference type="VEuPathDB" id="FungiDB:P175DRAFT_0432778"/>
<dbReference type="OrthoDB" id="2532955at2759"/>
<dbReference type="InterPro" id="IPR049450">
    <property type="entry name" value="ACOT8-like_C"/>
</dbReference>
<evidence type="ECO:0000313" key="4">
    <source>
        <dbReference type="Proteomes" id="UP000034947"/>
    </source>
</evidence>
<dbReference type="InterPro" id="IPR049449">
    <property type="entry name" value="TesB_ACOT8-like_N"/>
</dbReference>
<dbReference type="Pfam" id="PF13622">
    <property type="entry name" value="4HBT_3"/>
    <property type="match status" value="1"/>
</dbReference>
<dbReference type="PANTHER" id="PTHR38110">
    <property type="entry name" value="CHROMOSOME 23, WHOLE GENOME SHOTGUN SEQUENCE"/>
    <property type="match status" value="1"/>
</dbReference>
<proteinExistence type="predicted"/>
<dbReference type="Pfam" id="PF20789">
    <property type="entry name" value="4HBT_3C"/>
    <property type="match status" value="1"/>
</dbReference>
<dbReference type="InterPro" id="IPR029069">
    <property type="entry name" value="HotDog_dom_sf"/>
</dbReference>
<dbReference type="InterPro" id="IPR042171">
    <property type="entry name" value="Acyl-CoA_hotdog"/>
</dbReference>
<dbReference type="Gene3D" id="2.40.160.210">
    <property type="entry name" value="Acyl-CoA thioesterase, double hotdog domain"/>
    <property type="match status" value="2"/>
</dbReference>
<feature type="domain" description="Acyl-CoA thioesterase-like C-terminal" evidence="2">
    <location>
        <begin position="165"/>
        <end position="310"/>
    </location>
</feature>
<comment type="caution">
    <text evidence="3">The sequence shown here is derived from an EMBL/GenBank/DDBJ whole genome shotgun (WGS) entry which is preliminary data.</text>
</comment>
<dbReference type="SUPFAM" id="SSF54637">
    <property type="entry name" value="Thioesterase/thiol ester dehydrase-isomerase"/>
    <property type="match status" value="1"/>
</dbReference>
<name>A0A0F8UIF3_9EURO</name>
<reference evidence="3 4" key="1">
    <citation type="submission" date="2015-02" db="EMBL/GenBank/DDBJ databases">
        <title>Draft Genome Sequences of Two Closely-Related Aflatoxigenic Aspergillus Species Obtained from the Cote d'Ivoire.</title>
        <authorList>
            <person name="Moore G.G."/>
            <person name="Beltz S.B."/>
            <person name="Mack B.M."/>
        </authorList>
    </citation>
    <scope>NUCLEOTIDE SEQUENCE [LARGE SCALE GENOMIC DNA]</scope>
    <source>
        <strain evidence="3 4">SRRC1432</strain>
    </source>
</reference>
<evidence type="ECO:0000259" key="1">
    <source>
        <dbReference type="Pfam" id="PF13622"/>
    </source>
</evidence>